<feature type="transmembrane region" description="Helical" evidence="1">
    <location>
        <begin position="243"/>
        <end position="262"/>
    </location>
</feature>
<dbReference type="KEGG" id="tpie:A7C91_07920"/>
<organism evidence="2 3">
    <name type="scientific">Thermococcus piezophilus</name>
    <dbReference type="NCBI Taxonomy" id="1712654"/>
    <lineage>
        <taxon>Archaea</taxon>
        <taxon>Methanobacteriati</taxon>
        <taxon>Methanobacteriota</taxon>
        <taxon>Thermococci</taxon>
        <taxon>Thermococcales</taxon>
        <taxon>Thermococcaceae</taxon>
        <taxon>Thermococcus</taxon>
    </lineage>
</organism>
<gene>
    <name evidence="2" type="ORF">A7C91_07920</name>
</gene>
<feature type="transmembrane region" description="Helical" evidence="1">
    <location>
        <begin position="401"/>
        <end position="424"/>
    </location>
</feature>
<feature type="transmembrane region" description="Helical" evidence="1">
    <location>
        <begin position="106"/>
        <end position="129"/>
    </location>
</feature>
<dbReference type="RefSeq" id="WP_068666425.1">
    <property type="nucleotide sequence ID" value="NZ_CP015520.1"/>
</dbReference>
<feature type="transmembrane region" description="Helical" evidence="1">
    <location>
        <begin position="282"/>
        <end position="300"/>
    </location>
</feature>
<name>A0A172WIB9_9EURY</name>
<evidence type="ECO:0000313" key="3">
    <source>
        <dbReference type="Proteomes" id="UP000076969"/>
    </source>
</evidence>
<proteinExistence type="predicted"/>
<dbReference type="AlphaFoldDB" id="A0A172WIB9"/>
<evidence type="ECO:0000313" key="2">
    <source>
        <dbReference type="EMBL" id="ANF23099.1"/>
    </source>
</evidence>
<dbReference type="STRING" id="1712654.A7C91_07920"/>
<keyword evidence="1" id="KW-0812">Transmembrane</keyword>
<reference evidence="3" key="1">
    <citation type="journal article" date="2016" name="Syst. Appl. Microbiol.">
        <title>Thermococcus piezophilus sp. nov., a novel hyperthermophilic and piezophilic archaeon with a broad pressure range for growth, isolated from a deepest hydrothermal vent at the Mid-Cayman Rise.</title>
        <authorList>
            <person name="Dalmasso C."/>
            <person name="Oger P."/>
            <person name="Selva G."/>
            <person name="Courtine D."/>
            <person name="L'Haridon S."/>
            <person name="Garlaschelli A."/>
            <person name="Roussel E."/>
            <person name="Miyazaki J."/>
            <person name="Reveillaud J."/>
            <person name="Jebbar M."/>
            <person name="Takai K."/>
            <person name="Maignien L."/>
            <person name="Alain K."/>
        </authorList>
    </citation>
    <scope>NUCLEOTIDE SEQUENCE [LARGE SCALE GENOMIC DNA]</scope>
    <source>
        <strain evidence="3">CDGS</strain>
    </source>
</reference>
<sequence length="439" mass="48718">MKSPPPLLTILILTGLAVRLVLAPYSAGSDLAQFYGFAETMLEHGACFYSYADGIGHIREGWPYPWPYVYGPVLAYLLALIRRLVGGSVEAFWSDGNYYVYVDSTWALSVKLFFILADALVALLLYRMLMLRGEKKALFLTALYYLNPMTIYVSSIYGMFDGLALLLFLLGLYLSTLKENLSHALYGFTLAVKYTLLFPALVSVWDALLTGRGAVKKLALFLLGVSLPFLPLLLLCPSSLRSVPELMGGISIGYALPIPYSLNGVSSLATYFHQTRGAETLTLLEHWYVPAAILLSLVFVRHSFEGNLLVSSSLAYVVFVATFWRVNPQYLAPLVAFLVLIASCGRGFPSSLALGTAIYAGFWPIMQPASFWFHVHLKNPNWEMVHLVDSLTLRIFEDEPYVAYSLGLTVLLYLIVLTSTIPHLKTLKTWLSNRLGVGA</sequence>
<dbReference type="GeneID" id="28496112"/>
<dbReference type="OrthoDB" id="100870at2157"/>
<accession>A0A172WIB9</accession>
<feature type="transmembrane region" description="Helical" evidence="1">
    <location>
        <begin position="217"/>
        <end position="236"/>
    </location>
</feature>
<protein>
    <recommendedName>
        <fullName evidence="4">DUF2029 domain-containing protein</fullName>
    </recommendedName>
</protein>
<keyword evidence="1" id="KW-0472">Membrane</keyword>
<dbReference type="EMBL" id="CP015520">
    <property type="protein sequence ID" value="ANF23099.1"/>
    <property type="molecule type" value="Genomic_DNA"/>
</dbReference>
<feature type="transmembrane region" description="Helical" evidence="1">
    <location>
        <begin position="149"/>
        <end position="173"/>
    </location>
</feature>
<keyword evidence="3" id="KW-1185">Reference proteome</keyword>
<dbReference type="Proteomes" id="UP000076969">
    <property type="component" value="Chromosome"/>
</dbReference>
<evidence type="ECO:0000256" key="1">
    <source>
        <dbReference type="SAM" id="Phobius"/>
    </source>
</evidence>
<feature type="transmembrane region" description="Helical" evidence="1">
    <location>
        <begin position="185"/>
        <end position="205"/>
    </location>
</feature>
<keyword evidence="1" id="KW-1133">Transmembrane helix</keyword>
<evidence type="ECO:0008006" key="4">
    <source>
        <dbReference type="Google" id="ProtNLM"/>
    </source>
</evidence>